<dbReference type="HOGENOM" id="CLU_001715_0_2_1"/>
<dbReference type="InterPro" id="IPR017665">
    <property type="entry name" value="Guanylate_kinase"/>
</dbReference>
<reference evidence="8 9" key="2">
    <citation type="journal article" date="2007" name="BMC Biol.">
        <title>A 100%-complete sequence reveals unusually simple genomic features in the hot-spring red alga Cyanidioschyzon merolae.</title>
        <authorList>
            <person name="Nozaki H."/>
            <person name="Takano H."/>
            <person name="Misumi O."/>
            <person name="Terasawa K."/>
            <person name="Matsuzaki M."/>
            <person name="Maruyama S."/>
            <person name="Nishida K."/>
            <person name="Yagisawa F."/>
            <person name="Yoshida Y."/>
            <person name="Fujiwara T."/>
            <person name="Takio S."/>
            <person name="Tamura K."/>
            <person name="Chung S.J."/>
            <person name="Nakamura S."/>
            <person name="Kuroiwa H."/>
            <person name="Tanaka K."/>
            <person name="Sato N."/>
            <person name="Kuroiwa T."/>
        </authorList>
    </citation>
    <scope>NUCLEOTIDE SEQUENCE [LARGE SCALE GENOMIC DNA]</scope>
    <source>
        <strain evidence="8 9">10D</strain>
    </source>
</reference>
<dbReference type="GeneID" id="16993868"/>
<evidence type="ECO:0000259" key="7">
    <source>
        <dbReference type="PROSITE" id="PS50052"/>
    </source>
</evidence>
<dbReference type="InterPro" id="IPR020590">
    <property type="entry name" value="Guanylate_kinase_CS"/>
</dbReference>
<accession>M1UQX0</accession>
<dbReference type="InterPro" id="IPR008145">
    <property type="entry name" value="GK/Ca_channel_bsu"/>
</dbReference>
<reference evidence="8 9" key="1">
    <citation type="journal article" date="2004" name="Nature">
        <title>Genome sequence of the ultrasmall unicellular red alga Cyanidioschyzon merolae 10D.</title>
        <authorList>
            <person name="Matsuzaki M."/>
            <person name="Misumi O."/>
            <person name="Shin-i T."/>
            <person name="Maruyama S."/>
            <person name="Takahara M."/>
            <person name="Miyagishima S."/>
            <person name="Mori T."/>
            <person name="Nishida K."/>
            <person name="Yagisawa F."/>
            <person name="Nishida K."/>
            <person name="Yoshida Y."/>
            <person name="Nishimura Y."/>
            <person name="Nakao S."/>
            <person name="Kobayashi T."/>
            <person name="Momoyama Y."/>
            <person name="Higashiyama T."/>
            <person name="Minoda A."/>
            <person name="Sano M."/>
            <person name="Nomoto H."/>
            <person name="Oishi K."/>
            <person name="Hayashi H."/>
            <person name="Ohta F."/>
            <person name="Nishizaka S."/>
            <person name="Haga S."/>
            <person name="Miura S."/>
            <person name="Morishita T."/>
            <person name="Kabeya Y."/>
            <person name="Terasawa K."/>
            <person name="Suzuki Y."/>
            <person name="Ishii Y."/>
            <person name="Asakawa S."/>
            <person name="Takano H."/>
            <person name="Ohta N."/>
            <person name="Kuroiwa H."/>
            <person name="Tanaka K."/>
            <person name="Shimizu N."/>
            <person name="Sugano S."/>
            <person name="Sato N."/>
            <person name="Nozaki H."/>
            <person name="Ogasawara N."/>
            <person name="Kohara Y."/>
            <person name="Kuroiwa T."/>
        </authorList>
    </citation>
    <scope>NUCLEOTIDE SEQUENCE [LARGE SCALE GENOMIC DNA]</scope>
    <source>
        <strain evidence="8 9">10D</strain>
    </source>
</reference>
<dbReference type="InterPro" id="IPR008144">
    <property type="entry name" value="Guanylate_kin-like_dom"/>
</dbReference>
<evidence type="ECO:0000313" key="8">
    <source>
        <dbReference type="EMBL" id="BAM79946.1"/>
    </source>
</evidence>
<evidence type="ECO:0000256" key="1">
    <source>
        <dbReference type="ARBA" id="ARBA00005790"/>
    </source>
</evidence>
<protein>
    <recommendedName>
        <fullName evidence="2">guanylate kinase</fullName>
        <ecNumber evidence="2">2.7.4.8</ecNumber>
    </recommendedName>
</protein>
<dbReference type="EC" id="2.7.4.8" evidence="2"/>
<dbReference type="GO" id="GO:0005524">
    <property type="term" value="F:ATP binding"/>
    <property type="evidence" value="ECO:0007669"/>
    <property type="project" value="UniProtKB-KW"/>
</dbReference>
<dbReference type="OrthoDB" id="6334211at2759"/>
<evidence type="ECO:0000256" key="5">
    <source>
        <dbReference type="ARBA" id="ARBA00022777"/>
    </source>
</evidence>
<dbReference type="PROSITE" id="PS00856">
    <property type="entry name" value="GUANYLATE_KINASE_1"/>
    <property type="match status" value="1"/>
</dbReference>
<proteinExistence type="inferred from homology"/>
<dbReference type="CDD" id="cd00071">
    <property type="entry name" value="GMPK"/>
    <property type="match status" value="1"/>
</dbReference>
<feature type="domain" description="Guanylate kinase-like" evidence="7">
    <location>
        <begin position="8"/>
        <end position="191"/>
    </location>
</feature>
<keyword evidence="4" id="KW-0547">Nucleotide-binding</keyword>
<keyword evidence="6" id="KW-0067">ATP-binding</keyword>
<name>M1UQX0_CYAM1</name>
<evidence type="ECO:0000256" key="3">
    <source>
        <dbReference type="ARBA" id="ARBA00022679"/>
    </source>
</evidence>
<dbReference type="KEGG" id="cme:CYME_CMI041C"/>
<dbReference type="PANTHER" id="PTHR23117">
    <property type="entry name" value="GUANYLATE KINASE-RELATED"/>
    <property type="match status" value="1"/>
</dbReference>
<evidence type="ECO:0000313" key="9">
    <source>
        <dbReference type="Proteomes" id="UP000007014"/>
    </source>
</evidence>
<keyword evidence="5 8" id="KW-0418">Kinase</keyword>
<dbReference type="GO" id="GO:0005829">
    <property type="term" value="C:cytosol"/>
    <property type="evidence" value="ECO:0007669"/>
    <property type="project" value="TreeGrafter"/>
</dbReference>
<dbReference type="FunFam" id="3.40.50.300:FF:000776">
    <property type="entry name" value="Guanylate kinase 2"/>
    <property type="match status" value="1"/>
</dbReference>
<dbReference type="NCBIfam" id="TIGR03263">
    <property type="entry name" value="guanyl_kin"/>
    <property type="match status" value="1"/>
</dbReference>
<dbReference type="GO" id="GO:0004385">
    <property type="term" value="F:GMP kinase activity"/>
    <property type="evidence" value="ECO:0007669"/>
    <property type="project" value="UniProtKB-EC"/>
</dbReference>
<dbReference type="AlphaFoldDB" id="M1UQX0"/>
<evidence type="ECO:0000256" key="4">
    <source>
        <dbReference type="ARBA" id="ARBA00022741"/>
    </source>
</evidence>
<dbReference type="STRING" id="280699.M1UQX0"/>
<organism evidence="8 9">
    <name type="scientific">Cyanidioschyzon merolae (strain NIES-3377 / 10D)</name>
    <name type="common">Unicellular red alga</name>
    <dbReference type="NCBI Taxonomy" id="280699"/>
    <lineage>
        <taxon>Eukaryota</taxon>
        <taxon>Rhodophyta</taxon>
        <taxon>Bangiophyceae</taxon>
        <taxon>Cyanidiales</taxon>
        <taxon>Cyanidiaceae</taxon>
        <taxon>Cyanidioschyzon</taxon>
    </lineage>
</organism>
<comment type="similarity">
    <text evidence="1">Belongs to the guanylate kinase family.</text>
</comment>
<dbReference type="Gramene" id="CMI041CT">
    <property type="protein sequence ID" value="CMI041CT"/>
    <property type="gene ID" value="CMI041C"/>
</dbReference>
<dbReference type="Gene3D" id="3.40.50.300">
    <property type="entry name" value="P-loop containing nucleotide triphosphate hydrolases"/>
    <property type="match status" value="1"/>
</dbReference>
<keyword evidence="3" id="KW-0808">Transferase</keyword>
<dbReference type="PANTHER" id="PTHR23117:SF13">
    <property type="entry name" value="GUANYLATE KINASE"/>
    <property type="match status" value="1"/>
</dbReference>
<dbReference type="eggNOG" id="KOG0707">
    <property type="taxonomic scope" value="Eukaryota"/>
</dbReference>
<evidence type="ECO:0000256" key="6">
    <source>
        <dbReference type="ARBA" id="ARBA00022840"/>
    </source>
</evidence>
<dbReference type="RefSeq" id="XP_005536232.1">
    <property type="nucleotide sequence ID" value="XM_005536175.1"/>
</dbReference>
<dbReference type="EMBL" id="AP006491">
    <property type="protein sequence ID" value="BAM79946.1"/>
    <property type="molecule type" value="Genomic_DNA"/>
</dbReference>
<gene>
    <name evidence="8" type="ORF">CYME_CMI041C</name>
</gene>
<dbReference type="Pfam" id="PF00625">
    <property type="entry name" value="Guanylate_kin"/>
    <property type="match status" value="1"/>
</dbReference>
<evidence type="ECO:0000256" key="2">
    <source>
        <dbReference type="ARBA" id="ARBA00012961"/>
    </source>
</evidence>
<dbReference type="Proteomes" id="UP000007014">
    <property type="component" value="Chromosome 9"/>
</dbReference>
<dbReference type="OMA" id="NFETCYK"/>
<sequence length="213" mass="23476">MGAAAAAPRCLVLAGPSGVGKGTVLARLSQVLPDVFGFSVSHTTRAPRPGECDGREYHFVTEEEFQRARAEGRFLETASVHGQWYGTSWEAIERVRRTGRICVLDIDVQGVRSIRAAKLPALVVFLRPPSMAELERRLRGRGTEDEAKIQRRLETAAEELRIAHEEPSLFDAIIENQDLEETCAQIRKLLDEDVQALRGVREAGAASAAQRTS</sequence>
<dbReference type="InterPro" id="IPR027417">
    <property type="entry name" value="P-loop_NTPase"/>
</dbReference>
<keyword evidence="9" id="KW-1185">Reference proteome</keyword>
<dbReference type="PROSITE" id="PS50052">
    <property type="entry name" value="GUANYLATE_KINASE_2"/>
    <property type="match status" value="1"/>
</dbReference>
<dbReference type="SUPFAM" id="SSF52540">
    <property type="entry name" value="P-loop containing nucleoside triphosphate hydrolases"/>
    <property type="match status" value="1"/>
</dbReference>
<dbReference type="SMART" id="SM00072">
    <property type="entry name" value="GuKc"/>
    <property type="match status" value="1"/>
</dbReference>